<comment type="cofactor">
    <cofactor evidence="9">
        <name>Mg(2+)</name>
        <dbReference type="ChEBI" id="CHEBI:18420"/>
    </cofactor>
    <text evidence="9">Binds 1 Mg(2+) ion per subunit.</text>
</comment>
<dbReference type="EMBL" id="PGGK01000003">
    <property type="protein sequence ID" value="TGC10584.1"/>
    <property type="molecule type" value="Genomic_DNA"/>
</dbReference>
<dbReference type="RefSeq" id="WP_135388964.1">
    <property type="nucleotide sequence ID" value="NZ_PGGK01000003.1"/>
</dbReference>
<evidence type="ECO:0000256" key="9">
    <source>
        <dbReference type="HAMAP-Rule" id="MF_00097"/>
    </source>
</evidence>
<dbReference type="Gene3D" id="3.20.20.70">
    <property type="entry name" value="Aldolase class I"/>
    <property type="match status" value="1"/>
</dbReference>
<gene>
    <name evidence="9 13" type="primary">thiE</name>
    <name evidence="13" type="ORF">CUN85_03575</name>
</gene>
<keyword evidence="5 9" id="KW-0784">Thiamine biosynthesis</keyword>
<dbReference type="GO" id="GO:0005737">
    <property type="term" value="C:cytoplasm"/>
    <property type="evidence" value="ECO:0007669"/>
    <property type="project" value="TreeGrafter"/>
</dbReference>
<evidence type="ECO:0000256" key="8">
    <source>
        <dbReference type="ARBA" id="ARBA00047883"/>
    </source>
</evidence>
<dbReference type="NCBIfam" id="TIGR00693">
    <property type="entry name" value="thiE"/>
    <property type="match status" value="1"/>
</dbReference>
<feature type="binding site" evidence="9">
    <location>
        <begin position="138"/>
        <end position="140"/>
    </location>
    <ligand>
        <name>2-[(2R,5Z)-2-carboxy-4-methylthiazol-5(2H)-ylidene]ethyl phosphate</name>
        <dbReference type="ChEBI" id="CHEBI:62899"/>
    </ligand>
</feature>
<evidence type="ECO:0000256" key="1">
    <source>
        <dbReference type="ARBA" id="ARBA00005165"/>
    </source>
</evidence>
<sequence>MSNKRSLLELIDFYLVTDSSLSRKGTLSDVGNAVEAGCRIVQYREKSGSTRDMVLEALQIKKQCGSETIFLVNDRVDIALAVDADGVHIGQDDMPITIARSLLGEDRIIGLTVHNITEAIEAERNGADYVGLSPIFNTSTKKDAGESIGPQRIQEVKDAISIPVVAIGGIDKQNCVEVIRGGADSLVAISAIVCSDDVKRETKDFIDIIRKTRLKCCNDDGRK</sequence>
<evidence type="ECO:0000256" key="4">
    <source>
        <dbReference type="ARBA" id="ARBA00022842"/>
    </source>
</evidence>
<dbReference type="InterPro" id="IPR022998">
    <property type="entry name" value="ThiamineP_synth_TenI"/>
</dbReference>
<dbReference type="InterPro" id="IPR034291">
    <property type="entry name" value="TMP_synthase"/>
</dbReference>
<comment type="catalytic activity">
    <reaction evidence="7 9 10">
        <text>2-(2-carboxy-4-methylthiazol-5-yl)ethyl phosphate + 4-amino-2-methyl-5-(diphosphooxymethyl)pyrimidine + 2 H(+) = thiamine phosphate + CO2 + diphosphate</text>
        <dbReference type="Rhea" id="RHEA:47848"/>
        <dbReference type="ChEBI" id="CHEBI:15378"/>
        <dbReference type="ChEBI" id="CHEBI:16526"/>
        <dbReference type="ChEBI" id="CHEBI:33019"/>
        <dbReference type="ChEBI" id="CHEBI:37575"/>
        <dbReference type="ChEBI" id="CHEBI:57841"/>
        <dbReference type="ChEBI" id="CHEBI:62890"/>
        <dbReference type="EC" id="2.5.1.3"/>
    </reaction>
</comment>
<feature type="binding site" evidence="9">
    <location>
        <position position="73"/>
    </location>
    <ligand>
        <name>4-amino-2-methyl-5-(diphosphooxymethyl)pyrimidine</name>
        <dbReference type="ChEBI" id="CHEBI:57841"/>
    </ligand>
</feature>
<dbReference type="PANTHER" id="PTHR20857">
    <property type="entry name" value="THIAMINE-PHOSPHATE PYROPHOSPHORYLASE"/>
    <property type="match status" value="1"/>
</dbReference>
<dbReference type="GO" id="GO:0009228">
    <property type="term" value="P:thiamine biosynthetic process"/>
    <property type="evidence" value="ECO:0007669"/>
    <property type="project" value="UniProtKB-KW"/>
</dbReference>
<comment type="function">
    <text evidence="9">Condenses 4-methyl-5-(beta-hydroxyethyl)thiazole monophosphate (THZ-P) and 2-methyl-4-amino-5-hydroxymethyl pyrimidine pyrophosphate (HMP-PP) to form thiamine monophosphate (TMP).</text>
</comment>
<feature type="binding site" evidence="9">
    <location>
        <begin position="42"/>
        <end position="46"/>
    </location>
    <ligand>
        <name>4-amino-2-methyl-5-(diphosphooxymethyl)pyrimidine</name>
        <dbReference type="ChEBI" id="CHEBI:57841"/>
    </ligand>
</feature>
<dbReference type="GO" id="GO:0000287">
    <property type="term" value="F:magnesium ion binding"/>
    <property type="evidence" value="ECO:0007669"/>
    <property type="project" value="UniProtKB-UniRule"/>
</dbReference>
<evidence type="ECO:0000313" key="13">
    <source>
        <dbReference type="EMBL" id="TGC10584.1"/>
    </source>
</evidence>
<evidence type="ECO:0000256" key="7">
    <source>
        <dbReference type="ARBA" id="ARBA00047851"/>
    </source>
</evidence>
<accession>A0A4E0QBN1</accession>
<evidence type="ECO:0000313" key="14">
    <source>
        <dbReference type="Proteomes" id="UP000297295"/>
    </source>
</evidence>
<feature type="binding site" evidence="9">
    <location>
        <position position="169"/>
    </location>
    <ligand>
        <name>2-[(2R,5Z)-2-carboxy-4-methylthiazol-5(2H)-ylidene]ethyl phosphate</name>
        <dbReference type="ChEBI" id="CHEBI:62899"/>
    </ligand>
</feature>
<evidence type="ECO:0000259" key="12">
    <source>
        <dbReference type="Pfam" id="PF02581"/>
    </source>
</evidence>
<feature type="binding site" evidence="9">
    <location>
        <position position="93"/>
    </location>
    <ligand>
        <name>Mg(2+)</name>
        <dbReference type="ChEBI" id="CHEBI:18420"/>
    </ligand>
</feature>
<dbReference type="InterPro" id="IPR013785">
    <property type="entry name" value="Aldolase_TIM"/>
</dbReference>
<dbReference type="Proteomes" id="UP000297295">
    <property type="component" value="Unassembled WGS sequence"/>
</dbReference>
<name>A0A4E0QBN1_9EURY</name>
<evidence type="ECO:0000256" key="3">
    <source>
        <dbReference type="ARBA" id="ARBA00022723"/>
    </source>
</evidence>
<feature type="binding site" evidence="9">
    <location>
        <position position="141"/>
    </location>
    <ligand>
        <name>4-amino-2-methyl-5-(diphosphooxymethyl)pyrimidine</name>
        <dbReference type="ChEBI" id="CHEBI:57841"/>
    </ligand>
</feature>
<dbReference type="OrthoDB" id="85572at2157"/>
<comment type="caution">
    <text evidence="13">The sequence shown here is derived from an EMBL/GenBank/DDBJ whole genome shotgun (WGS) entry which is preliminary data.</text>
</comment>
<comment type="catalytic activity">
    <reaction evidence="6 9 10">
        <text>4-methyl-5-(2-phosphooxyethyl)-thiazole + 4-amino-2-methyl-5-(diphosphooxymethyl)pyrimidine + H(+) = thiamine phosphate + diphosphate</text>
        <dbReference type="Rhea" id="RHEA:22328"/>
        <dbReference type="ChEBI" id="CHEBI:15378"/>
        <dbReference type="ChEBI" id="CHEBI:33019"/>
        <dbReference type="ChEBI" id="CHEBI:37575"/>
        <dbReference type="ChEBI" id="CHEBI:57841"/>
        <dbReference type="ChEBI" id="CHEBI:58296"/>
        <dbReference type="EC" id="2.5.1.3"/>
    </reaction>
</comment>
<dbReference type="AlphaFoldDB" id="A0A4E0QBN1"/>
<dbReference type="PANTHER" id="PTHR20857:SF23">
    <property type="entry name" value="THIAMINE BIOSYNTHETIC BIFUNCTIONAL ENZYME"/>
    <property type="match status" value="1"/>
</dbReference>
<evidence type="ECO:0000256" key="2">
    <source>
        <dbReference type="ARBA" id="ARBA00022679"/>
    </source>
</evidence>
<dbReference type="UniPathway" id="UPA00060">
    <property type="reaction ID" value="UER00141"/>
</dbReference>
<keyword evidence="3 9" id="KW-0479">Metal-binding</keyword>
<comment type="similarity">
    <text evidence="9 10">Belongs to the thiamine-phosphate synthase family.</text>
</comment>
<evidence type="ECO:0000256" key="6">
    <source>
        <dbReference type="ARBA" id="ARBA00047334"/>
    </source>
</evidence>
<dbReference type="InterPro" id="IPR036206">
    <property type="entry name" value="ThiamineP_synth_sf"/>
</dbReference>
<comment type="catalytic activity">
    <reaction evidence="8 9 10">
        <text>2-[(2R,5Z)-2-carboxy-4-methylthiazol-5(2H)-ylidene]ethyl phosphate + 4-amino-2-methyl-5-(diphosphooxymethyl)pyrimidine + 2 H(+) = thiamine phosphate + CO2 + diphosphate</text>
        <dbReference type="Rhea" id="RHEA:47844"/>
        <dbReference type="ChEBI" id="CHEBI:15378"/>
        <dbReference type="ChEBI" id="CHEBI:16526"/>
        <dbReference type="ChEBI" id="CHEBI:33019"/>
        <dbReference type="ChEBI" id="CHEBI:37575"/>
        <dbReference type="ChEBI" id="CHEBI:57841"/>
        <dbReference type="ChEBI" id="CHEBI:62899"/>
        <dbReference type="EC" id="2.5.1.3"/>
    </reaction>
</comment>
<evidence type="ECO:0000256" key="5">
    <source>
        <dbReference type="ARBA" id="ARBA00022977"/>
    </source>
</evidence>
<keyword evidence="4 9" id="KW-0460">Magnesium</keyword>
<evidence type="ECO:0000256" key="11">
    <source>
        <dbReference type="RuleBase" id="RU004253"/>
    </source>
</evidence>
<dbReference type="EC" id="2.5.1.3" evidence="9"/>
<dbReference type="CDD" id="cd00564">
    <property type="entry name" value="TMP_TenI"/>
    <property type="match status" value="1"/>
</dbReference>
<feature type="binding site" evidence="9">
    <location>
        <position position="74"/>
    </location>
    <ligand>
        <name>Mg(2+)</name>
        <dbReference type="ChEBI" id="CHEBI:18420"/>
    </ligand>
</feature>
<dbReference type="HAMAP" id="MF_00097">
    <property type="entry name" value="TMP_synthase"/>
    <property type="match status" value="1"/>
</dbReference>
<dbReference type="Pfam" id="PF02581">
    <property type="entry name" value="TMP-TENI"/>
    <property type="match status" value="1"/>
</dbReference>
<dbReference type="SUPFAM" id="SSF51391">
    <property type="entry name" value="Thiamin phosphate synthase"/>
    <property type="match status" value="1"/>
</dbReference>
<dbReference type="FunFam" id="3.20.20.70:FF:000096">
    <property type="entry name" value="Thiamine-phosphate synthase"/>
    <property type="match status" value="1"/>
</dbReference>
<protein>
    <recommendedName>
        <fullName evidence="9">Thiamine-phosphate synthase</fullName>
        <shortName evidence="9">TP synthase</shortName>
        <shortName evidence="9">TPS</shortName>
        <ecNumber evidence="9">2.5.1.3</ecNumber>
    </recommendedName>
    <alternativeName>
        <fullName evidence="9">Thiamine-phosphate pyrophosphorylase</fullName>
        <shortName evidence="9">TMP pyrophosphorylase</shortName>
        <shortName evidence="9">TMP-PPase</shortName>
    </alternativeName>
</protein>
<proteinExistence type="inferred from homology"/>
<feature type="binding site" evidence="9">
    <location>
        <begin position="189"/>
        <end position="190"/>
    </location>
    <ligand>
        <name>2-[(2R,5Z)-2-carboxy-4-methylthiazol-5(2H)-ylidene]ethyl phosphate</name>
        <dbReference type="ChEBI" id="CHEBI:62899"/>
    </ligand>
</feature>
<dbReference type="GO" id="GO:0004789">
    <property type="term" value="F:thiamine-phosphate diphosphorylase activity"/>
    <property type="evidence" value="ECO:0007669"/>
    <property type="project" value="UniProtKB-UniRule"/>
</dbReference>
<comment type="pathway">
    <text evidence="1 9 11">Cofactor biosynthesis; thiamine diphosphate biosynthesis; thiamine phosphate from 4-amino-2-methyl-5-diphosphomethylpyrimidine and 4-methyl-5-(2-phosphoethyl)-thiazole: step 1/1.</text>
</comment>
<keyword evidence="14" id="KW-1185">Reference proteome</keyword>
<reference evidence="13 14" key="1">
    <citation type="submission" date="2017-11" db="EMBL/GenBank/DDBJ databases">
        <title>Isolation and Characterization of Methanogenic Archaea from Saline Meromictic Lake at Siberia.</title>
        <authorList>
            <person name="Shen Y."/>
            <person name="Huang H.-H."/>
            <person name="Lai M.-C."/>
            <person name="Chen S.-C."/>
        </authorList>
    </citation>
    <scope>NUCLEOTIDE SEQUENCE [LARGE SCALE GENOMIC DNA]</scope>
    <source>
        <strain evidence="13 14">SY-01</strain>
    </source>
</reference>
<keyword evidence="2 9" id="KW-0808">Transferase</keyword>
<dbReference type="GO" id="GO:0009229">
    <property type="term" value="P:thiamine diphosphate biosynthetic process"/>
    <property type="evidence" value="ECO:0007669"/>
    <property type="project" value="UniProtKB-UniRule"/>
</dbReference>
<feature type="binding site" evidence="9">
    <location>
        <position position="112"/>
    </location>
    <ligand>
        <name>4-amino-2-methyl-5-(diphosphooxymethyl)pyrimidine</name>
        <dbReference type="ChEBI" id="CHEBI:57841"/>
    </ligand>
</feature>
<evidence type="ECO:0000256" key="10">
    <source>
        <dbReference type="RuleBase" id="RU003826"/>
    </source>
</evidence>
<organism evidence="13 14">
    <name type="scientific">Methanolobus halotolerans</name>
    <dbReference type="NCBI Taxonomy" id="2052935"/>
    <lineage>
        <taxon>Archaea</taxon>
        <taxon>Methanobacteriati</taxon>
        <taxon>Methanobacteriota</taxon>
        <taxon>Stenosarchaea group</taxon>
        <taxon>Methanomicrobia</taxon>
        <taxon>Methanosarcinales</taxon>
        <taxon>Methanosarcinaceae</taxon>
        <taxon>Methanolobus</taxon>
    </lineage>
</organism>
<feature type="domain" description="Thiamine phosphate synthase/TenI" evidence="12">
    <location>
        <begin position="13"/>
        <end position="192"/>
    </location>
</feature>